<dbReference type="InterPro" id="IPR013424">
    <property type="entry name" value="Ice-binding_C"/>
</dbReference>
<gene>
    <name evidence="2" type="ORF">MNBD_ALPHA01-837</name>
</gene>
<dbReference type="Gene3D" id="2.60.120.260">
    <property type="entry name" value="Galactose-binding domain-like"/>
    <property type="match status" value="1"/>
</dbReference>
<dbReference type="AlphaFoldDB" id="A0A3B0T0F3"/>
<proteinExistence type="predicted"/>
<sequence>MTSFKRIFASLIVGTSVLGFMSMGAAAGPILTPDSFTVSSPDAANPTLPENNILDQSGLSASYVPGVTDFDSFVATTTASYTGQAELGGAGAPLSYFEFDFGGMTDIDAIAIWNQSGTASLDSFTIETSLLADFSVSEIFGTFTMSVFGGGYPAIAADVFSFSSNNFRYLRINNLTNAGYLSATRINEVAFRGAGNVMLPEPATMALFGFGLIGLGLARSRRTRK</sequence>
<dbReference type="SUPFAM" id="SSF49785">
    <property type="entry name" value="Galactose-binding domain-like"/>
    <property type="match status" value="1"/>
</dbReference>
<name>A0A3B0T0F3_9ZZZZ</name>
<dbReference type="Pfam" id="PF07589">
    <property type="entry name" value="PEP-CTERM"/>
    <property type="match status" value="1"/>
</dbReference>
<evidence type="ECO:0000313" key="2">
    <source>
        <dbReference type="EMBL" id="VAW00476.1"/>
    </source>
</evidence>
<dbReference type="InterPro" id="IPR008979">
    <property type="entry name" value="Galactose-bd-like_sf"/>
</dbReference>
<accession>A0A3B0T0F3</accession>
<evidence type="ECO:0000259" key="1">
    <source>
        <dbReference type="Pfam" id="PF07589"/>
    </source>
</evidence>
<reference evidence="2" key="1">
    <citation type="submission" date="2018-06" db="EMBL/GenBank/DDBJ databases">
        <authorList>
            <person name="Zhirakovskaya E."/>
        </authorList>
    </citation>
    <scope>NUCLEOTIDE SEQUENCE</scope>
</reference>
<organism evidence="2">
    <name type="scientific">hydrothermal vent metagenome</name>
    <dbReference type="NCBI Taxonomy" id="652676"/>
    <lineage>
        <taxon>unclassified sequences</taxon>
        <taxon>metagenomes</taxon>
        <taxon>ecological metagenomes</taxon>
    </lineage>
</organism>
<dbReference type="NCBIfam" id="TIGR02595">
    <property type="entry name" value="PEP_CTERM"/>
    <property type="match status" value="1"/>
</dbReference>
<feature type="domain" description="Ice-binding protein C-terminal" evidence="1">
    <location>
        <begin position="200"/>
        <end position="222"/>
    </location>
</feature>
<protein>
    <recommendedName>
        <fullName evidence="1">Ice-binding protein C-terminal domain-containing protein</fullName>
    </recommendedName>
</protein>
<dbReference type="EMBL" id="UOEJ01000135">
    <property type="protein sequence ID" value="VAW00476.1"/>
    <property type="molecule type" value="Genomic_DNA"/>
</dbReference>